<feature type="chain" id="PRO_5012099572" evidence="1">
    <location>
        <begin position="27"/>
        <end position="220"/>
    </location>
</feature>
<dbReference type="Proteomes" id="UP000192578">
    <property type="component" value="Unassembled WGS sequence"/>
</dbReference>
<keyword evidence="3" id="KW-1185">Reference proteome</keyword>
<organism evidence="2 3">
    <name type="scientific">Hypsibius exemplaris</name>
    <name type="common">Freshwater tardigrade</name>
    <dbReference type="NCBI Taxonomy" id="2072580"/>
    <lineage>
        <taxon>Eukaryota</taxon>
        <taxon>Metazoa</taxon>
        <taxon>Ecdysozoa</taxon>
        <taxon>Tardigrada</taxon>
        <taxon>Eutardigrada</taxon>
        <taxon>Parachela</taxon>
        <taxon>Hypsibioidea</taxon>
        <taxon>Hypsibiidae</taxon>
        <taxon>Hypsibius</taxon>
    </lineage>
</organism>
<protein>
    <submittedName>
        <fullName evidence="2">Uncharacterized protein</fullName>
    </submittedName>
</protein>
<accession>A0A1W0XBJ2</accession>
<dbReference type="AlphaFoldDB" id="A0A1W0XBJ2"/>
<evidence type="ECO:0000313" key="3">
    <source>
        <dbReference type="Proteomes" id="UP000192578"/>
    </source>
</evidence>
<evidence type="ECO:0000313" key="2">
    <source>
        <dbReference type="EMBL" id="OQV24651.1"/>
    </source>
</evidence>
<reference evidence="3" key="1">
    <citation type="submission" date="2017-01" db="EMBL/GenBank/DDBJ databases">
        <title>Comparative genomics of anhydrobiosis in the tardigrade Hypsibius dujardini.</title>
        <authorList>
            <person name="Yoshida Y."/>
            <person name="Koutsovoulos G."/>
            <person name="Laetsch D."/>
            <person name="Stevens L."/>
            <person name="Kumar S."/>
            <person name="Horikawa D."/>
            <person name="Ishino K."/>
            <person name="Komine S."/>
            <person name="Tomita M."/>
            <person name="Blaxter M."/>
            <person name="Arakawa K."/>
        </authorList>
    </citation>
    <scope>NUCLEOTIDE SEQUENCE [LARGE SCALE GENOMIC DNA]</scope>
    <source>
        <strain evidence="3">Z151</strain>
    </source>
</reference>
<proteinExistence type="predicted"/>
<keyword evidence="1" id="KW-0732">Signal</keyword>
<evidence type="ECO:0000256" key="1">
    <source>
        <dbReference type="SAM" id="SignalP"/>
    </source>
</evidence>
<gene>
    <name evidence="2" type="ORF">BV898_01710</name>
</gene>
<dbReference type="OrthoDB" id="10670373at2759"/>
<sequence length="220" mass="21868">MTKFTLQSVWIVASWICILYCPFASAQFPFGFQLSGLGTSLGSFGVSSTNGTKIGVQITGLQNLTAAQQQAFITALSNSLITALTGVSGFGNIAGSLGGQPYGLQLGNYLGTSGLAAQAAQSFANPFGYANSNPLGGIFGLPGSAPSGTPLGLGLPSGFSTLGGNFGSNGHLFRPNVGLGGPGSQQLTLASLGALLQSRGAAGNTAVSTIVGSPVFLNGK</sequence>
<name>A0A1W0XBJ2_HYPEX</name>
<feature type="signal peptide" evidence="1">
    <location>
        <begin position="1"/>
        <end position="26"/>
    </location>
</feature>
<comment type="caution">
    <text evidence="2">The sequence shown here is derived from an EMBL/GenBank/DDBJ whole genome shotgun (WGS) entry which is preliminary data.</text>
</comment>
<dbReference type="EMBL" id="MTYJ01000006">
    <property type="protein sequence ID" value="OQV24651.1"/>
    <property type="molecule type" value="Genomic_DNA"/>
</dbReference>